<dbReference type="Proteomes" id="UP001564657">
    <property type="component" value="Unassembled WGS sequence"/>
</dbReference>
<protein>
    <submittedName>
        <fullName evidence="2">Cell wall-binding repeat-containing protein</fullName>
    </submittedName>
</protein>
<evidence type="ECO:0000313" key="3">
    <source>
        <dbReference type="Proteomes" id="UP001564657"/>
    </source>
</evidence>
<dbReference type="InterPro" id="IPR007253">
    <property type="entry name" value="Cell_wall-bd_2"/>
</dbReference>
<dbReference type="PANTHER" id="PTHR30032:SF8">
    <property type="entry name" value="GERMINATION-SPECIFIC N-ACETYLMURAMOYL-L-ALANINE AMIDASE"/>
    <property type="match status" value="1"/>
</dbReference>
<comment type="caution">
    <text evidence="2">The sequence shown here is derived from an EMBL/GenBank/DDBJ whole genome shotgun (WGS) entry which is preliminary data.</text>
</comment>
<dbReference type="Gene3D" id="3.40.50.12090">
    <property type="match status" value="1"/>
</dbReference>
<evidence type="ECO:0000313" key="2">
    <source>
        <dbReference type="EMBL" id="MEY7999884.1"/>
    </source>
</evidence>
<proteinExistence type="predicted"/>
<dbReference type="Gene3D" id="3.10.620.30">
    <property type="match status" value="1"/>
</dbReference>
<dbReference type="Pfam" id="PF01841">
    <property type="entry name" value="Transglut_core"/>
    <property type="match status" value="1"/>
</dbReference>
<dbReference type="InterPro" id="IPR051922">
    <property type="entry name" value="Bact_Sporulation_Assoc"/>
</dbReference>
<evidence type="ECO:0000259" key="1">
    <source>
        <dbReference type="SMART" id="SM00460"/>
    </source>
</evidence>
<reference evidence="2 3" key="1">
    <citation type="submission" date="2024-08" db="EMBL/GenBank/DDBJ databases">
        <title>Clostridium lapicellarii sp. nov., and Clostridium renhuaiense sp. nov., two species isolated from the mud in a fermentation cellar used for producing sauce-flavour Chinese liquors.</title>
        <authorList>
            <person name="Yang F."/>
            <person name="Wang H."/>
            <person name="Chen L.Q."/>
            <person name="Zhou N."/>
            <person name="Lu J.J."/>
            <person name="Pu X.X."/>
            <person name="Wan B."/>
            <person name="Wang L."/>
            <person name="Liu S.J."/>
        </authorList>
    </citation>
    <scope>NUCLEOTIDE SEQUENCE [LARGE SCALE GENOMIC DNA]</scope>
    <source>
        <strain evidence="2 3">MT-5</strain>
    </source>
</reference>
<gene>
    <name evidence="2" type="ORF">AB8U03_06695</name>
</gene>
<dbReference type="InterPro" id="IPR038765">
    <property type="entry name" value="Papain-like_cys_pep_sf"/>
</dbReference>
<dbReference type="RefSeq" id="WP_369703776.1">
    <property type="nucleotide sequence ID" value="NZ_JBGEWD010000005.1"/>
</dbReference>
<organism evidence="2 3">
    <name type="scientific">Clostridium moutaii</name>
    <dbReference type="NCBI Taxonomy" id="3240932"/>
    <lineage>
        <taxon>Bacteria</taxon>
        <taxon>Bacillati</taxon>
        <taxon>Bacillota</taxon>
        <taxon>Clostridia</taxon>
        <taxon>Eubacteriales</taxon>
        <taxon>Clostridiaceae</taxon>
        <taxon>Clostridium</taxon>
    </lineage>
</organism>
<dbReference type="EMBL" id="JBGEWD010000005">
    <property type="protein sequence ID" value="MEY7999884.1"/>
    <property type="molecule type" value="Genomic_DNA"/>
</dbReference>
<dbReference type="SUPFAM" id="SSF54001">
    <property type="entry name" value="Cysteine proteinases"/>
    <property type="match status" value="1"/>
</dbReference>
<dbReference type="SMART" id="SM00460">
    <property type="entry name" value="TGc"/>
    <property type="match status" value="1"/>
</dbReference>
<sequence>MKFTRRIPIIFLAAMFILLIPIIKASASEVTRLSGQDRYETSANISKNNWLTSENVVLSSGQGDDKFADALAGTALAYEINSPILLTNTDYIPEVISNEIKRLNVKNIYLLGGTGVISSAVEINLKNQGYNVVRLSGQSRYETAAKIGEEAEKYKSITGAFLTTGYKFQYAMAASPYVGKENAVILFTDGNSLNPTTKDMINKLNINKVTIMGGNDVVSPSIDNQLKDMGITVERIDGNMPEDFTTNVLNSLGKDTTGLAVASDRAFADSLSGSVVAARNNLGMALIDNEFNYNINENKITKILIYGGYMSISQQVENHLKNIVGIENSSNSVINHGATSNLSGKVDKPILSDKKDWYEAIKASLSNCQDQLIYDNIHSSTMPEDIVKIVLEQNPDMDYVESYNVSNNGSIRFNYRFSKDELTDIKNKTNEKAAAVLSNIIKPDMTQTEKAKAIHDYIAVNAKYDYDGYIKNTEPVEDYTAYGILVNGTGVCQGYAAAFNLMARMSGIESIAVWGTANGGTHVWNMVMLDGKIGYIDTTWDDPIPDREGQVIYDYFDVNEEQIAKDHLWDKGNFTENYLDY</sequence>
<dbReference type="InterPro" id="IPR002931">
    <property type="entry name" value="Transglutaminase-like"/>
</dbReference>
<accession>A0ABV4BM84</accession>
<dbReference type="Pfam" id="PF04122">
    <property type="entry name" value="CW_binding_2"/>
    <property type="match status" value="3"/>
</dbReference>
<keyword evidence="3" id="KW-1185">Reference proteome</keyword>
<name>A0ABV4BM84_9CLOT</name>
<dbReference type="PANTHER" id="PTHR30032">
    <property type="entry name" value="N-ACETYLMURAMOYL-L-ALANINE AMIDASE-RELATED"/>
    <property type="match status" value="1"/>
</dbReference>
<feature type="domain" description="Transglutaminase-like" evidence="1">
    <location>
        <begin position="484"/>
        <end position="540"/>
    </location>
</feature>